<dbReference type="AlphaFoldDB" id="A0A382CRD1"/>
<keyword evidence="2" id="KW-0813">Transport</keyword>
<dbReference type="PANTHER" id="PTHR43386:SF1">
    <property type="entry name" value="D,D-DIPEPTIDE TRANSPORT SYSTEM PERMEASE PROTEIN DDPC-RELATED"/>
    <property type="match status" value="1"/>
</dbReference>
<keyword evidence="6 7" id="KW-0472">Membrane</keyword>
<evidence type="ECO:0000256" key="1">
    <source>
        <dbReference type="ARBA" id="ARBA00004651"/>
    </source>
</evidence>
<evidence type="ECO:0000256" key="4">
    <source>
        <dbReference type="ARBA" id="ARBA00022692"/>
    </source>
</evidence>
<dbReference type="EMBL" id="UINC01035644">
    <property type="protein sequence ID" value="SVB28374.1"/>
    <property type="molecule type" value="Genomic_DNA"/>
</dbReference>
<dbReference type="Gene3D" id="1.10.3720.10">
    <property type="entry name" value="MetI-like"/>
    <property type="match status" value="1"/>
</dbReference>
<evidence type="ECO:0000256" key="7">
    <source>
        <dbReference type="SAM" id="Phobius"/>
    </source>
</evidence>
<evidence type="ECO:0000256" key="6">
    <source>
        <dbReference type="ARBA" id="ARBA00023136"/>
    </source>
</evidence>
<protein>
    <recommendedName>
        <fullName evidence="8">ABC transmembrane type-1 domain-containing protein</fullName>
    </recommendedName>
</protein>
<dbReference type="InterPro" id="IPR025966">
    <property type="entry name" value="OppC_N"/>
</dbReference>
<sequence length="301" mass="33014">MTAMSRLFRKKIAVFCIAILIIIYFSGIFAFLIAPYEYTAQDYSNIKKPPSIEHWMGTDRAGRDVFTRVLWGVQNTVIITFVAILTGGIFIGVGLGLISGYRGGRVDSLVMRIGEISSSFPDILLVIILAATLRPRILGFIRYLEDAYNINGLVKTGIVDYLVISLALVSFGWIGTARLMRAQVLSIKQNQYIDSAKSIGASTSRILFLHLMPNAISPLVVSITMGMGALVGTEIILSWLGLGIQPPRPSLGRMLLEGGSISVLREEPWLLIGPGIVVFLLIICWNLLGDSLSDVLNPRTR</sequence>
<organism evidence="9">
    <name type="scientific">marine metagenome</name>
    <dbReference type="NCBI Taxonomy" id="408172"/>
    <lineage>
        <taxon>unclassified sequences</taxon>
        <taxon>metagenomes</taxon>
        <taxon>ecological metagenomes</taxon>
    </lineage>
</organism>
<reference evidence="9" key="1">
    <citation type="submission" date="2018-05" db="EMBL/GenBank/DDBJ databases">
        <authorList>
            <person name="Lanie J.A."/>
            <person name="Ng W.-L."/>
            <person name="Kazmierczak K.M."/>
            <person name="Andrzejewski T.M."/>
            <person name="Davidsen T.M."/>
            <person name="Wayne K.J."/>
            <person name="Tettelin H."/>
            <person name="Glass J.I."/>
            <person name="Rusch D."/>
            <person name="Podicherti R."/>
            <person name="Tsui H.-C.T."/>
            <person name="Winkler M.E."/>
        </authorList>
    </citation>
    <scope>NUCLEOTIDE SEQUENCE</scope>
</reference>
<dbReference type="Pfam" id="PF00528">
    <property type="entry name" value="BPD_transp_1"/>
    <property type="match status" value="1"/>
</dbReference>
<feature type="transmembrane region" description="Helical" evidence="7">
    <location>
        <begin position="12"/>
        <end position="34"/>
    </location>
</feature>
<dbReference type="Pfam" id="PF12911">
    <property type="entry name" value="OppC_N"/>
    <property type="match status" value="1"/>
</dbReference>
<dbReference type="PROSITE" id="PS50928">
    <property type="entry name" value="ABC_TM1"/>
    <property type="match status" value="1"/>
</dbReference>
<evidence type="ECO:0000256" key="2">
    <source>
        <dbReference type="ARBA" id="ARBA00022448"/>
    </source>
</evidence>
<gene>
    <name evidence="9" type="ORF">METZ01_LOCUS181228</name>
</gene>
<feature type="transmembrane region" description="Helical" evidence="7">
    <location>
        <begin position="77"/>
        <end position="98"/>
    </location>
</feature>
<feature type="transmembrane region" description="Helical" evidence="7">
    <location>
        <begin position="119"/>
        <end position="141"/>
    </location>
</feature>
<dbReference type="InterPro" id="IPR050366">
    <property type="entry name" value="BP-dependent_transpt_permease"/>
</dbReference>
<keyword evidence="3" id="KW-1003">Cell membrane</keyword>
<dbReference type="GO" id="GO:0055085">
    <property type="term" value="P:transmembrane transport"/>
    <property type="evidence" value="ECO:0007669"/>
    <property type="project" value="InterPro"/>
</dbReference>
<dbReference type="InterPro" id="IPR000515">
    <property type="entry name" value="MetI-like"/>
</dbReference>
<dbReference type="PANTHER" id="PTHR43386">
    <property type="entry name" value="OLIGOPEPTIDE TRANSPORT SYSTEM PERMEASE PROTEIN APPC"/>
    <property type="match status" value="1"/>
</dbReference>
<feature type="transmembrane region" description="Helical" evidence="7">
    <location>
        <begin position="269"/>
        <end position="288"/>
    </location>
</feature>
<accession>A0A382CRD1</accession>
<evidence type="ECO:0000256" key="3">
    <source>
        <dbReference type="ARBA" id="ARBA00022475"/>
    </source>
</evidence>
<feature type="transmembrane region" description="Helical" evidence="7">
    <location>
        <begin position="161"/>
        <end position="180"/>
    </location>
</feature>
<dbReference type="SUPFAM" id="SSF161098">
    <property type="entry name" value="MetI-like"/>
    <property type="match status" value="1"/>
</dbReference>
<dbReference type="CDD" id="cd06261">
    <property type="entry name" value="TM_PBP2"/>
    <property type="match status" value="1"/>
</dbReference>
<proteinExistence type="predicted"/>
<dbReference type="GO" id="GO:0005886">
    <property type="term" value="C:plasma membrane"/>
    <property type="evidence" value="ECO:0007669"/>
    <property type="project" value="UniProtKB-SubCell"/>
</dbReference>
<comment type="subcellular location">
    <subcellularLocation>
        <location evidence="1">Cell membrane</location>
        <topology evidence="1">Multi-pass membrane protein</topology>
    </subcellularLocation>
</comment>
<keyword evidence="4 7" id="KW-0812">Transmembrane</keyword>
<keyword evidence="5 7" id="KW-1133">Transmembrane helix</keyword>
<feature type="transmembrane region" description="Helical" evidence="7">
    <location>
        <begin position="219"/>
        <end position="244"/>
    </location>
</feature>
<feature type="domain" description="ABC transmembrane type-1" evidence="8">
    <location>
        <begin position="74"/>
        <end position="289"/>
    </location>
</feature>
<dbReference type="InterPro" id="IPR035906">
    <property type="entry name" value="MetI-like_sf"/>
</dbReference>
<evidence type="ECO:0000256" key="5">
    <source>
        <dbReference type="ARBA" id="ARBA00022989"/>
    </source>
</evidence>
<name>A0A382CRD1_9ZZZZ</name>
<evidence type="ECO:0000259" key="8">
    <source>
        <dbReference type="PROSITE" id="PS50928"/>
    </source>
</evidence>
<evidence type="ECO:0000313" key="9">
    <source>
        <dbReference type="EMBL" id="SVB28374.1"/>
    </source>
</evidence>